<keyword evidence="1" id="KW-0812">Transmembrane</keyword>
<feature type="transmembrane region" description="Helical" evidence="1">
    <location>
        <begin position="497"/>
        <end position="516"/>
    </location>
</feature>
<evidence type="ECO:0000313" key="4">
    <source>
        <dbReference type="Proteomes" id="UP000199306"/>
    </source>
</evidence>
<keyword evidence="3" id="KW-0808">Transferase</keyword>
<dbReference type="Pfam" id="PF13231">
    <property type="entry name" value="PMT_2"/>
    <property type="match status" value="1"/>
</dbReference>
<feature type="transmembrane region" description="Helical" evidence="1">
    <location>
        <begin position="446"/>
        <end position="466"/>
    </location>
</feature>
<keyword evidence="1" id="KW-0472">Membrane</keyword>
<feature type="transmembrane region" description="Helical" evidence="1">
    <location>
        <begin position="196"/>
        <end position="216"/>
    </location>
</feature>
<feature type="transmembrane region" description="Helical" evidence="1">
    <location>
        <begin position="250"/>
        <end position="269"/>
    </location>
</feature>
<dbReference type="AlphaFoldDB" id="A0A1I5Y4Z7"/>
<feature type="transmembrane region" description="Helical" evidence="1">
    <location>
        <begin position="528"/>
        <end position="551"/>
    </location>
</feature>
<evidence type="ECO:0000259" key="2">
    <source>
        <dbReference type="Pfam" id="PF13231"/>
    </source>
</evidence>
<keyword evidence="1" id="KW-1133">Transmembrane helix</keyword>
<sequence length="679" mass="78182">MEFIYKIFFVLFVGFVFRIASRICNKSLVDIIITAYMTFAGSIIITGFVLSQFNKIDDRRFWALSVFIPAFILYVQFTKVFGRDNREKFTFFEIVGSRIQIFWNWFGSLSLFLKFVFSLLFSSVIIIAVTNLFLVAYTVPNEWDSMTGHLNRVMYYMRHGTMAHFGGTNWNIDTYPKSICTIQIYSYLMSGKVENFFKLIHHMAYWIVGIGAFGIAQRIGKNLTASIFCGLVMLLLPDVLMQSVTTETDIVLASYLTCLIYFLFTYKNLKRRRYLYLAGLTFGIALGHKITFLFSFPPLFFIVLYAVFWEEKWEQVFFKRLKHIVLGTVIGVSLFTLPTGYLKNVEVFGHPIGPPTATKHQSVERAGTLKNLIKQGSRNVVRYSMDMINLDGLRNWEVGDSLNEKMKIPIEKAEKALNLRLQEETDFSIVPFTYHRRFEFFNANPYWGIFGFGLILPIILLVMTGVIRSKPHVFLGIAFILHFMALSYSAPYDPWKGRYFISTSVYAVPFLILLFTKEKWAISTKTFSILKVWVGITVIIGSVSAVSVIYLNERCLPFAALGRPSAFDTERIELETWARPDITPAYKRFNELVPQNAVVALGTINDDYEYPLWGAKLSRTLIPVNPFEKGVQPIPKEAQYLFFSKNVIKPKPGDIRLGTDTTRTDLIVRGEDYYLRKLK</sequence>
<gene>
    <name evidence="3" type="ORF">SAMN04515674_11713</name>
</gene>
<keyword evidence="4" id="KW-1185">Reference proteome</keyword>
<feature type="transmembrane region" description="Helical" evidence="1">
    <location>
        <begin position="473"/>
        <end position="491"/>
    </location>
</feature>
<name>A0A1I5Y4Z7_9BACT</name>
<dbReference type="InterPro" id="IPR038731">
    <property type="entry name" value="RgtA/B/C-like"/>
</dbReference>
<feature type="transmembrane region" description="Helical" evidence="1">
    <location>
        <begin position="115"/>
        <end position="137"/>
    </location>
</feature>
<organism evidence="3 4">
    <name type="scientific">Pseudarcicella hirudinis</name>
    <dbReference type="NCBI Taxonomy" id="1079859"/>
    <lineage>
        <taxon>Bacteria</taxon>
        <taxon>Pseudomonadati</taxon>
        <taxon>Bacteroidota</taxon>
        <taxon>Cytophagia</taxon>
        <taxon>Cytophagales</taxon>
        <taxon>Flectobacillaceae</taxon>
        <taxon>Pseudarcicella</taxon>
    </lineage>
</organism>
<evidence type="ECO:0000313" key="3">
    <source>
        <dbReference type="EMBL" id="SFQ39312.1"/>
    </source>
</evidence>
<dbReference type="OrthoDB" id="904806at2"/>
<feature type="transmembrane region" description="Helical" evidence="1">
    <location>
        <begin position="32"/>
        <end position="49"/>
    </location>
</feature>
<proteinExistence type="predicted"/>
<accession>A0A1I5Y4Z7</accession>
<dbReference type="STRING" id="1079859.SAMN04515674_11713"/>
<evidence type="ECO:0000256" key="1">
    <source>
        <dbReference type="SAM" id="Phobius"/>
    </source>
</evidence>
<feature type="transmembrane region" description="Helical" evidence="1">
    <location>
        <begin position="223"/>
        <end position="244"/>
    </location>
</feature>
<reference evidence="3 4" key="1">
    <citation type="submission" date="2016-10" db="EMBL/GenBank/DDBJ databases">
        <authorList>
            <person name="de Groot N.N."/>
        </authorList>
    </citation>
    <scope>NUCLEOTIDE SEQUENCE [LARGE SCALE GENOMIC DNA]</scope>
    <source>
        <strain evidence="4">E92,LMG 26720,CCM 7988</strain>
    </source>
</reference>
<dbReference type="RefSeq" id="WP_092019274.1">
    <property type="nucleotide sequence ID" value="NZ_FOXH01000017.1"/>
</dbReference>
<protein>
    <submittedName>
        <fullName evidence="3">Dolichyl-phosphate-mannose-protein mannosyltransferase</fullName>
    </submittedName>
</protein>
<dbReference type="Proteomes" id="UP000199306">
    <property type="component" value="Unassembled WGS sequence"/>
</dbReference>
<feature type="transmembrane region" description="Helical" evidence="1">
    <location>
        <begin position="61"/>
        <end position="77"/>
    </location>
</feature>
<feature type="domain" description="Glycosyltransferase RgtA/B/C/D-like" evidence="2">
    <location>
        <begin position="191"/>
        <end position="330"/>
    </location>
</feature>
<dbReference type="EMBL" id="FOXH01000017">
    <property type="protein sequence ID" value="SFQ39312.1"/>
    <property type="molecule type" value="Genomic_DNA"/>
</dbReference>
<dbReference type="GO" id="GO:0016757">
    <property type="term" value="F:glycosyltransferase activity"/>
    <property type="evidence" value="ECO:0007669"/>
    <property type="project" value="UniProtKB-KW"/>
</dbReference>
<feature type="transmembrane region" description="Helical" evidence="1">
    <location>
        <begin position="290"/>
        <end position="309"/>
    </location>
</feature>
<keyword evidence="3" id="KW-0328">Glycosyltransferase</keyword>